<keyword evidence="1" id="KW-0812">Transmembrane</keyword>
<evidence type="ECO:0000313" key="2">
    <source>
        <dbReference type="EMBL" id="JAA91592.1"/>
    </source>
</evidence>
<keyword evidence="1" id="KW-0472">Membrane</keyword>
<reference evidence="2" key="2">
    <citation type="submission" date="2013-05" db="EMBL/GenBank/DDBJ databases">
        <authorList>
            <person name="Carter J.-M."/>
            <person name="Baker S.C."/>
            <person name="Pink R."/>
            <person name="Carter D.R.F."/>
            <person name="Collins A."/>
            <person name="Tomlin J."/>
            <person name="Gibbs M."/>
            <person name="Breuker C.J."/>
        </authorList>
    </citation>
    <scope>NUCLEOTIDE SEQUENCE</scope>
    <source>
        <tissue evidence="2">Ovary</tissue>
    </source>
</reference>
<accession>S4PZT7</accession>
<dbReference type="EMBL" id="GAIX01000968">
    <property type="protein sequence ID" value="JAA91592.1"/>
    <property type="molecule type" value="Transcribed_RNA"/>
</dbReference>
<protein>
    <submittedName>
        <fullName evidence="2">Uncharacterized protein</fullName>
    </submittedName>
</protein>
<reference evidence="2" key="1">
    <citation type="journal article" date="2013" name="BMC Genomics">
        <title>Unscrambling butterfly oogenesis.</title>
        <authorList>
            <person name="Carter J.M."/>
            <person name="Baker S.C."/>
            <person name="Pink R."/>
            <person name="Carter D.R."/>
            <person name="Collins A."/>
            <person name="Tomlin J."/>
            <person name="Gibbs M."/>
            <person name="Breuker C.J."/>
        </authorList>
    </citation>
    <scope>NUCLEOTIDE SEQUENCE</scope>
    <source>
        <tissue evidence="2">Ovary</tissue>
    </source>
</reference>
<sequence>MRYGIRYEQICNCNRVIIYIILKGIAILYFLFLYKTFEPLERFQTNSAFFTHALLAIQSTERGYTHIIWSVHLFLSIHSYC</sequence>
<feature type="transmembrane region" description="Helical" evidence="1">
    <location>
        <begin position="16"/>
        <end position="34"/>
    </location>
</feature>
<organism evidence="2">
    <name type="scientific">Pararge aegeria</name>
    <name type="common">speckled wood butterfly</name>
    <dbReference type="NCBI Taxonomy" id="116150"/>
    <lineage>
        <taxon>Eukaryota</taxon>
        <taxon>Metazoa</taxon>
        <taxon>Ecdysozoa</taxon>
        <taxon>Arthropoda</taxon>
        <taxon>Hexapoda</taxon>
        <taxon>Insecta</taxon>
        <taxon>Pterygota</taxon>
        <taxon>Neoptera</taxon>
        <taxon>Endopterygota</taxon>
        <taxon>Lepidoptera</taxon>
        <taxon>Glossata</taxon>
        <taxon>Ditrysia</taxon>
        <taxon>Papilionoidea</taxon>
        <taxon>Nymphalidae</taxon>
        <taxon>Satyrinae</taxon>
        <taxon>Satyrini</taxon>
        <taxon>Parargina</taxon>
        <taxon>Pararge</taxon>
    </lineage>
</organism>
<evidence type="ECO:0000256" key="1">
    <source>
        <dbReference type="SAM" id="Phobius"/>
    </source>
</evidence>
<keyword evidence="1" id="KW-1133">Transmembrane helix</keyword>
<name>S4PZT7_9NEOP</name>
<dbReference type="AlphaFoldDB" id="S4PZT7"/>
<proteinExistence type="predicted"/>